<organism evidence="8 9">
    <name type="scientific">Bacillus cereus</name>
    <dbReference type="NCBI Taxonomy" id="1396"/>
    <lineage>
        <taxon>Bacteria</taxon>
        <taxon>Bacillati</taxon>
        <taxon>Bacillota</taxon>
        <taxon>Bacilli</taxon>
        <taxon>Bacillales</taxon>
        <taxon>Bacillaceae</taxon>
        <taxon>Bacillus</taxon>
        <taxon>Bacillus cereus group</taxon>
    </lineage>
</organism>
<dbReference type="GO" id="GO:0022857">
    <property type="term" value="F:transmembrane transporter activity"/>
    <property type="evidence" value="ECO:0007669"/>
    <property type="project" value="InterPro"/>
</dbReference>
<dbReference type="RefSeq" id="WP_098882368.1">
    <property type="nucleotide sequence ID" value="NZ_NUMG01000002.1"/>
</dbReference>
<evidence type="ECO:0000259" key="7">
    <source>
        <dbReference type="PROSITE" id="PS50850"/>
    </source>
</evidence>
<dbReference type="SUPFAM" id="SSF103473">
    <property type="entry name" value="MFS general substrate transporter"/>
    <property type="match status" value="1"/>
</dbReference>
<keyword evidence="4 6" id="KW-1133">Transmembrane helix</keyword>
<dbReference type="Proteomes" id="UP000225766">
    <property type="component" value="Unassembled WGS sequence"/>
</dbReference>
<name>A0A2C1MB86_BACCE</name>
<feature type="transmembrane region" description="Helical" evidence="6">
    <location>
        <begin position="12"/>
        <end position="34"/>
    </location>
</feature>
<dbReference type="Pfam" id="PF07690">
    <property type="entry name" value="MFS_1"/>
    <property type="match status" value="1"/>
</dbReference>
<proteinExistence type="predicted"/>
<feature type="transmembrane region" description="Helical" evidence="6">
    <location>
        <begin position="46"/>
        <end position="63"/>
    </location>
</feature>
<evidence type="ECO:0000313" key="9">
    <source>
        <dbReference type="Proteomes" id="UP000225766"/>
    </source>
</evidence>
<feature type="transmembrane region" description="Helical" evidence="6">
    <location>
        <begin position="171"/>
        <end position="192"/>
    </location>
</feature>
<dbReference type="InterPro" id="IPR020846">
    <property type="entry name" value="MFS_dom"/>
</dbReference>
<feature type="transmembrane region" description="Helical" evidence="6">
    <location>
        <begin position="143"/>
        <end position="165"/>
    </location>
</feature>
<accession>A0A2C1MB86</accession>
<dbReference type="InterPro" id="IPR036259">
    <property type="entry name" value="MFS_trans_sf"/>
</dbReference>
<reference evidence="8 9" key="1">
    <citation type="submission" date="2017-09" db="EMBL/GenBank/DDBJ databases">
        <title>Large-scale bioinformatics analysis of Bacillus genomes uncovers conserved roles of natural products in bacterial physiology.</title>
        <authorList>
            <consortium name="Agbiome Team Llc"/>
            <person name="Bleich R.M."/>
            <person name="Grubbs K.J."/>
            <person name="Santa Maria K.C."/>
            <person name="Allen S.E."/>
            <person name="Farag S."/>
            <person name="Shank E.A."/>
            <person name="Bowers A."/>
        </authorList>
    </citation>
    <scope>NUCLEOTIDE SEQUENCE [LARGE SCALE GENOMIC DNA]</scope>
    <source>
        <strain evidence="8 9">AFS040105</strain>
    </source>
</reference>
<evidence type="ECO:0000256" key="3">
    <source>
        <dbReference type="ARBA" id="ARBA00022692"/>
    </source>
</evidence>
<comment type="caution">
    <text evidence="8">The sequence shown here is derived from an EMBL/GenBank/DDBJ whole genome shotgun (WGS) entry which is preliminary data.</text>
</comment>
<dbReference type="PANTHER" id="PTHR23528:SF1">
    <property type="entry name" value="MAJOR FACILITATOR SUPERFAMILY (MFS) PROFILE DOMAIN-CONTAINING PROTEIN"/>
    <property type="match status" value="1"/>
</dbReference>
<feature type="transmembrane region" description="Helical" evidence="6">
    <location>
        <begin position="84"/>
        <end position="102"/>
    </location>
</feature>
<dbReference type="InterPro" id="IPR011701">
    <property type="entry name" value="MFS"/>
</dbReference>
<protein>
    <submittedName>
        <fullName evidence="8">MFS transporter</fullName>
    </submittedName>
</protein>
<evidence type="ECO:0000256" key="2">
    <source>
        <dbReference type="ARBA" id="ARBA00022448"/>
    </source>
</evidence>
<feature type="transmembrane region" description="Helical" evidence="6">
    <location>
        <begin position="108"/>
        <end position="131"/>
    </location>
</feature>
<feature type="domain" description="Major facilitator superfamily (MFS) profile" evidence="7">
    <location>
        <begin position="11"/>
        <end position="408"/>
    </location>
</feature>
<dbReference type="AlphaFoldDB" id="A0A2C1MB86"/>
<feature type="transmembrane region" description="Helical" evidence="6">
    <location>
        <begin position="320"/>
        <end position="346"/>
    </location>
</feature>
<feature type="transmembrane region" description="Helical" evidence="6">
    <location>
        <begin position="384"/>
        <end position="405"/>
    </location>
</feature>
<keyword evidence="5 6" id="KW-0472">Membrane</keyword>
<dbReference type="PROSITE" id="PS50850">
    <property type="entry name" value="MFS"/>
    <property type="match status" value="1"/>
</dbReference>
<gene>
    <name evidence="8" type="ORF">COD19_02175</name>
</gene>
<dbReference type="GO" id="GO:0005886">
    <property type="term" value="C:plasma membrane"/>
    <property type="evidence" value="ECO:0007669"/>
    <property type="project" value="UniProtKB-SubCell"/>
</dbReference>
<feature type="transmembrane region" description="Helical" evidence="6">
    <location>
        <begin position="264"/>
        <end position="284"/>
    </location>
</feature>
<keyword evidence="3 6" id="KW-0812">Transmembrane</keyword>
<evidence type="ECO:0000256" key="1">
    <source>
        <dbReference type="ARBA" id="ARBA00004651"/>
    </source>
</evidence>
<keyword evidence="2" id="KW-0813">Transport</keyword>
<dbReference type="Gene3D" id="1.20.1250.20">
    <property type="entry name" value="MFS general substrate transporter like domains"/>
    <property type="match status" value="2"/>
</dbReference>
<feature type="transmembrane region" description="Helical" evidence="6">
    <location>
        <begin position="358"/>
        <end position="378"/>
    </location>
</feature>
<feature type="transmembrane region" description="Helical" evidence="6">
    <location>
        <begin position="296"/>
        <end position="314"/>
    </location>
</feature>
<evidence type="ECO:0000256" key="5">
    <source>
        <dbReference type="ARBA" id="ARBA00023136"/>
    </source>
</evidence>
<dbReference type="PANTHER" id="PTHR23528">
    <property type="match status" value="1"/>
</dbReference>
<sequence length="427" mass="46724">METIKTPFTRLAVGISIGFGLMLMGFLTVGAILIPLKVMAIDPKGYAASYGLVAGVSAIFALIGNPIGGAISDRSNVTFGRRRLWILLGSLLGSLCIMYIYFSKTVLGVVMGWAAAQFFFNFSWAAYTALIPDQVEESKRGTMSGIFGILLPLFMTLGMILIQIMNNATDFVKFTTFAAIGVIGPVISLFLIKEGKVEFVKKNNNNTGSFVEKITKFYPSPKKFPEFTWALFSKFLLMLGYCSMFYLTIMLGDRMHMDKEQITSIYANIMIFGNIFTVIASLIGGVLSDKIRKQKIFLYISCVILTIGILLYVIPSVQAFYIAAIVCAIGGGCFMAVDTAMVARVLPNKDDAAKDFGIMNVANSLPQSIVPAIGPLLLSIGGWNFFFIFLALMPIIGMFAIMPIPEVGHKLKSERELETNKLGDIQA</sequence>
<evidence type="ECO:0000256" key="4">
    <source>
        <dbReference type="ARBA" id="ARBA00022989"/>
    </source>
</evidence>
<dbReference type="EMBL" id="NUMG01000002">
    <property type="protein sequence ID" value="PGU07359.1"/>
    <property type="molecule type" value="Genomic_DNA"/>
</dbReference>
<feature type="transmembrane region" description="Helical" evidence="6">
    <location>
        <begin position="231"/>
        <end position="252"/>
    </location>
</feature>
<comment type="subcellular location">
    <subcellularLocation>
        <location evidence="1">Cell membrane</location>
        <topology evidence="1">Multi-pass membrane protein</topology>
    </subcellularLocation>
</comment>
<evidence type="ECO:0000256" key="6">
    <source>
        <dbReference type="SAM" id="Phobius"/>
    </source>
</evidence>
<evidence type="ECO:0000313" key="8">
    <source>
        <dbReference type="EMBL" id="PGU07359.1"/>
    </source>
</evidence>